<gene>
    <name evidence="2" type="ORF">F0L68_32995</name>
</gene>
<dbReference type="InterPro" id="IPR000182">
    <property type="entry name" value="GNAT_dom"/>
</dbReference>
<dbReference type="AlphaFoldDB" id="A0A5B2WNQ0"/>
<reference evidence="2 3" key="1">
    <citation type="submission" date="2019-09" db="EMBL/GenBank/DDBJ databases">
        <title>Goodfellowia gen. nov., a new genus of the Pseudonocardineae related to Actinoalloteichus, containing Goodfellowia coeruleoviolacea gen. nov., comb. nov. gen. nov., comb. nov.</title>
        <authorList>
            <person name="Labeda D."/>
        </authorList>
    </citation>
    <scope>NUCLEOTIDE SEQUENCE [LARGE SCALE GENOMIC DNA]</scope>
    <source>
        <strain evidence="2 3">AN110305</strain>
    </source>
</reference>
<dbReference type="Gene3D" id="3.40.630.30">
    <property type="match status" value="1"/>
</dbReference>
<dbReference type="Proteomes" id="UP000323454">
    <property type="component" value="Unassembled WGS sequence"/>
</dbReference>
<proteinExistence type="predicted"/>
<keyword evidence="3" id="KW-1185">Reference proteome</keyword>
<evidence type="ECO:0000313" key="2">
    <source>
        <dbReference type="EMBL" id="KAA2253623.1"/>
    </source>
</evidence>
<feature type="domain" description="N-acetyltransferase" evidence="1">
    <location>
        <begin position="173"/>
        <end position="311"/>
    </location>
</feature>
<dbReference type="GO" id="GO:0016747">
    <property type="term" value="F:acyltransferase activity, transferring groups other than amino-acyl groups"/>
    <property type="evidence" value="ECO:0007669"/>
    <property type="project" value="InterPro"/>
</dbReference>
<dbReference type="PANTHER" id="PTHR43072">
    <property type="entry name" value="N-ACETYLTRANSFERASE"/>
    <property type="match status" value="1"/>
</dbReference>
<comment type="caution">
    <text evidence="2">The sequence shown here is derived from an EMBL/GenBank/DDBJ whole genome shotgun (WGS) entry which is preliminary data.</text>
</comment>
<dbReference type="InterPro" id="IPR016181">
    <property type="entry name" value="Acyl_CoA_acyltransferase"/>
</dbReference>
<dbReference type="SUPFAM" id="SSF55729">
    <property type="entry name" value="Acyl-CoA N-acyltransferases (Nat)"/>
    <property type="match status" value="2"/>
</dbReference>
<dbReference type="OrthoDB" id="8593648at2"/>
<name>A0A5B2WNQ0_9PSEU</name>
<evidence type="ECO:0000259" key="1">
    <source>
        <dbReference type="PROSITE" id="PS51186"/>
    </source>
</evidence>
<dbReference type="Pfam" id="PF00583">
    <property type="entry name" value="Acetyltransf_1"/>
    <property type="match status" value="1"/>
</dbReference>
<evidence type="ECO:0000313" key="3">
    <source>
        <dbReference type="Proteomes" id="UP000323454"/>
    </source>
</evidence>
<dbReference type="CDD" id="cd04301">
    <property type="entry name" value="NAT_SF"/>
    <property type="match status" value="1"/>
</dbReference>
<accession>A0A5B2WNQ0</accession>
<reference evidence="2 3" key="2">
    <citation type="submission" date="2019-09" db="EMBL/GenBank/DDBJ databases">
        <authorList>
            <person name="Jin C."/>
        </authorList>
    </citation>
    <scope>NUCLEOTIDE SEQUENCE [LARGE SCALE GENOMIC DNA]</scope>
    <source>
        <strain evidence="2 3">AN110305</strain>
    </source>
</reference>
<sequence>MHHIRFAEQGDADAVLALLARLQADPAHHIGYHGVTVEELTEELAEFKPDWAANAVLATDESGRLAGVLSVDVNPDLGRAWLYGPYVDVPVNHPAGSRIWDQTADSLYAAAQRLPAMAGIADVELYGHVEHRRMAAFAKRHGFPAGKPSSIFVLDGANLRTLLVHETAAESGLETRTLPTDPAIHEAVAVLHERCFPNTYLTGRQLVEGDHTVVVALRDNKVLGYAGGKVQQDEYFVDFVAVEPDNRGGGIGRLLVTELVWQLAARHGARQQAAAAIAGTNEASRRMFTKLGFHVHLELVSYRRRPEAETS</sequence>
<organism evidence="2 3">
    <name type="scientific">Solihabitans fulvus</name>
    <dbReference type="NCBI Taxonomy" id="1892852"/>
    <lineage>
        <taxon>Bacteria</taxon>
        <taxon>Bacillati</taxon>
        <taxon>Actinomycetota</taxon>
        <taxon>Actinomycetes</taxon>
        <taxon>Pseudonocardiales</taxon>
        <taxon>Pseudonocardiaceae</taxon>
        <taxon>Solihabitans</taxon>
    </lineage>
</organism>
<protein>
    <submittedName>
        <fullName evidence="2">GNAT family N-acetyltransferase</fullName>
    </submittedName>
</protein>
<keyword evidence="2" id="KW-0808">Transferase</keyword>
<dbReference type="RefSeq" id="WP_149853787.1">
    <property type="nucleotide sequence ID" value="NZ_VUOB01000065.1"/>
</dbReference>
<dbReference type="PROSITE" id="PS51186">
    <property type="entry name" value="GNAT"/>
    <property type="match status" value="1"/>
</dbReference>
<dbReference type="EMBL" id="VUOB01000065">
    <property type="protein sequence ID" value="KAA2253623.1"/>
    <property type="molecule type" value="Genomic_DNA"/>
</dbReference>